<proteinExistence type="predicted"/>
<name>A0A0D2IV75_9CHLO</name>
<gene>
    <name evidence="1" type="ORF">MNEG_16096</name>
</gene>
<dbReference type="STRING" id="145388.A0A0D2IV75"/>
<keyword evidence="2" id="KW-1185">Reference proteome</keyword>
<protein>
    <submittedName>
        <fullName evidence="1">Uncharacterized protein</fullName>
    </submittedName>
</protein>
<dbReference type="AlphaFoldDB" id="A0A0D2IV75"/>
<dbReference type="Proteomes" id="UP000054498">
    <property type="component" value="Unassembled WGS sequence"/>
</dbReference>
<evidence type="ECO:0000313" key="1">
    <source>
        <dbReference type="EMBL" id="KIY91867.1"/>
    </source>
</evidence>
<reference evidence="1 2" key="1">
    <citation type="journal article" date="2013" name="BMC Genomics">
        <title>Reconstruction of the lipid metabolism for the microalga Monoraphidium neglectum from its genome sequence reveals characteristics suitable for biofuel production.</title>
        <authorList>
            <person name="Bogen C."/>
            <person name="Al-Dilaimi A."/>
            <person name="Albersmeier A."/>
            <person name="Wichmann J."/>
            <person name="Grundmann M."/>
            <person name="Rupp O."/>
            <person name="Lauersen K.J."/>
            <person name="Blifernez-Klassen O."/>
            <person name="Kalinowski J."/>
            <person name="Goesmann A."/>
            <person name="Mussgnug J.H."/>
            <person name="Kruse O."/>
        </authorList>
    </citation>
    <scope>NUCLEOTIDE SEQUENCE [LARGE SCALE GENOMIC DNA]</scope>
    <source>
        <strain evidence="1 2">SAG 48.87</strain>
    </source>
</reference>
<sequence length="145" mass="14665">MADDADAASGIGGPTVGAIKANDRLLPEELVAAPIGLKGLLAQVYISLKRRAFVQLLGRHWRAKARWKRSRREAAALAAARAVVSGDGSIGGAAAAAAAAAAGADSAGALQLPAAPALPVFRAAGTLGELLALMRQATAELPFYQ</sequence>
<evidence type="ECO:0000313" key="2">
    <source>
        <dbReference type="Proteomes" id="UP000054498"/>
    </source>
</evidence>
<dbReference type="RefSeq" id="XP_013890887.1">
    <property type="nucleotide sequence ID" value="XM_014035433.1"/>
</dbReference>
<dbReference type="GeneID" id="25733822"/>
<dbReference type="KEGG" id="mng:MNEG_16096"/>
<accession>A0A0D2IV75</accession>
<dbReference type="EMBL" id="KK106192">
    <property type="protein sequence ID" value="KIY91867.1"/>
    <property type="molecule type" value="Genomic_DNA"/>
</dbReference>
<organism evidence="1 2">
    <name type="scientific">Monoraphidium neglectum</name>
    <dbReference type="NCBI Taxonomy" id="145388"/>
    <lineage>
        <taxon>Eukaryota</taxon>
        <taxon>Viridiplantae</taxon>
        <taxon>Chlorophyta</taxon>
        <taxon>core chlorophytes</taxon>
        <taxon>Chlorophyceae</taxon>
        <taxon>CS clade</taxon>
        <taxon>Sphaeropleales</taxon>
        <taxon>Selenastraceae</taxon>
        <taxon>Monoraphidium</taxon>
    </lineage>
</organism>